<feature type="domain" description="J" evidence="10">
    <location>
        <begin position="6"/>
        <end position="70"/>
    </location>
</feature>
<feature type="binding site" evidence="8">
    <location>
        <position position="189"/>
    </location>
    <ligand>
        <name>Zn(2+)</name>
        <dbReference type="ChEBI" id="CHEBI:29105"/>
        <label>2</label>
    </ligand>
</feature>
<dbReference type="GO" id="GO:0006260">
    <property type="term" value="P:DNA replication"/>
    <property type="evidence" value="ECO:0007669"/>
    <property type="project" value="UniProtKB-KW"/>
</dbReference>
<accession>A0A3G9JXL3</accession>
<dbReference type="Gene3D" id="1.10.287.110">
    <property type="entry name" value="DnaJ domain"/>
    <property type="match status" value="1"/>
</dbReference>
<dbReference type="InterPro" id="IPR036869">
    <property type="entry name" value="J_dom_sf"/>
</dbReference>
<keyword evidence="5 8" id="KW-0143">Chaperone</keyword>
<feature type="binding site" evidence="8">
    <location>
        <position position="146"/>
    </location>
    <ligand>
        <name>Zn(2+)</name>
        <dbReference type="ChEBI" id="CHEBI:29105"/>
        <label>1</label>
    </ligand>
</feature>
<dbReference type="SUPFAM" id="SSF49493">
    <property type="entry name" value="HSP40/DnaJ peptide-binding domain"/>
    <property type="match status" value="2"/>
</dbReference>
<dbReference type="PROSITE" id="PS50076">
    <property type="entry name" value="DNAJ_2"/>
    <property type="match status" value="1"/>
</dbReference>
<comment type="subcellular location">
    <subcellularLocation>
        <location evidence="8">Cytoplasm</location>
    </subcellularLocation>
</comment>
<dbReference type="InterPro" id="IPR001623">
    <property type="entry name" value="DnaJ_domain"/>
</dbReference>
<dbReference type="GO" id="GO:0051082">
    <property type="term" value="F:unfolded protein binding"/>
    <property type="evidence" value="ECO:0007669"/>
    <property type="project" value="UniProtKB-UniRule"/>
</dbReference>
<dbReference type="PANTHER" id="PTHR43096:SF52">
    <property type="entry name" value="DNAJ HOMOLOG 1, MITOCHONDRIAL-RELATED"/>
    <property type="match status" value="1"/>
</dbReference>
<dbReference type="PANTHER" id="PTHR43096">
    <property type="entry name" value="DNAJ HOMOLOG 1, MITOCHONDRIAL-RELATED"/>
    <property type="match status" value="1"/>
</dbReference>
<dbReference type="EMBL" id="AP019367">
    <property type="protein sequence ID" value="BBH50168.1"/>
    <property type="molecule type" value="Genomic_DNA"/>
</dbReference>
<keyword evidence="8" id="KW-0346">Stress response</keyword>
<dbReference type="GO" id="GO:0042026">
    <property type="term" value="P:protein refolding"/>
    <property type="evidence" value="ECO:0007669"/>
    <property type="project" value="TreeGrafter"/>
</dbReference>
<dbReference type="KEGG" id="pcat:Pcatena_07550"/>
<evidence type="ECO:0000256" key="4">
    <source>
        <dbReference type="ARBA" id="ARBA00022833"/>
    </source>
</evidence>
<evidence type="ECO:0000313" key="12">
    <source>
        <dbReference type="EMBL" id="BBH50168.1"/>
    </source>
</evidence>
<sequence length="389" mass="41213">MEAKVDYYEVLGVDRDADARTIKRAFLKKARALHPDVNKAPDAEEKFKEVNEAYSVLSDEQKRANYDRYGDPDGLGGFGGAGVDVSDIFGGFGMDDIFSSFFGGGASGGRTARTAGRDMGITLRISLAEAASGCTKTVAYDRLAPCDDCNGSGCAEGGHVTTCSRCHGTGRVVTVQRTILGQMQTQSECPVCHGTGHSIDHPCETCGGQGRTPNHETVKVEIPAGVHSGQSLKVEGYGEAGIRGDRSGDLIVRIDVQEGERFQREGDDLYCVEDVTALEAMCGCTLDVEGVLSDERVSVTVPAGSQHAQHIEVEGYGMPRQGSHARGKLVVVLNVTVPGDLSAEDLEAIRSIAAARGERVAGAKAAEQAEGFFGHRHGRAASAKPKHKK</sequence>
<dbReference type="InterPro" id="IPR018253">
    <property type="entry name" value="DnaJ_domain_CS"/>
</dbReference>
<evidence type="ECO:0000313" key="13">
    <source>
        <dbReference type="Proteomes" id="UP000273154"/>
    </source>
</evidence>
<dbReference type="CDD" id="cd10747">
    <property type="entry name" value="DnaJ_C"/>
    <property type="match status" value="1"/>
</dbReference>
<dbReference type="GeneID" id="88848882"/>
<feature type="repeat" description="CXXCXGXG motif" evidence="8">
    <location>
        <begin position="146"/>
        <end position="153"/>
    </location>
</feature>
<dbReference type="Gene3D" id="2.60.260.20">
    <property type="entry name" value="Urease metallochaperone UreE, N-terminal domain"/>
    <property type="match status" value="2"/>
</dbReference>
<evidence type="ECO:0000256" key="9">
    <source>
        <dbReference type="PROSITE-ProRule" id="PRU00546"/>
    </source>
</evidence>
<dbReference type="GO" id="GO:0009408">
    <property type="term" value="P:response to heat"/>
    <property type="evidence" value="ECO:0007669"/>
    <property type="project" value="InterPro"/>
</dbReference>
<dbReference type="InterPro" id="IPR012724">
    <property type="entry name" value="DnaJ"/>
</dbReference>
<keyword evidence="8" id="KW-0235">DNA replication</keyword>
<dbReference type="PROSITE" id="PS51188">
    <property type="entry name" value="ZF_CR"/>
    <property type="match status" value="1"/>
</dbReference>
<dbReference type="InterPro" id="IPR008971">
    <property type="entry name" value="HSP40/DnaJ_pept-bd"/>
</dbReference>
<name>A0A3G9JXL3_9ACTN</name>
<feature type="binding site" evidence="8">
    <location>
        <position position="203"/>
    </location>
    <ligand>
        <name>Zn(2+)</name>
        <dbReference type="ChEBI" id="CHEBI:29105"/>
        <label>1</label>
    </ligand>
</feature>
<feature type="repeat" description="CXXCXGXG motif" evidence="8">
    <location>
        <begin position="203"/>
        <end position="210"/>
    </location>
</feature>
<evidence type="ECO:0000259" key="11">
    <source>
        <dbReference type="PROSITE" id="PS51188"/>
    </source>
</evidence>
<dbReference type="PRINTS" id="PR00625">
    <property type="entry name" value="JDOMAIN"/>
</dbReference>
<comment type="domain">
    <text evidence="8">The J domain is necessary and sufficient to stimulate DnaK ATPase activity. Zinc center 1 plays an important role in the autonomous, DnaK-independent chaperone activity of DnaJ. Zinc center 2 is essential for interaction with DnaK and for DnaJ activity.</text>
</comment>
<dbReference type="GO" id="GO:0031072">
    <property type="term" value="F:heat shock protein binding"/>
    <property type="evidence" value="ECO:0007669"/>
    <property type="project" value="InterPro"/>
</dbReference>
<evidence type="ECO:0000256" key="8">
    <source>
        <dbReference type="HAMAP-Rule" id="MF_01152"/>
    </source>
</evidence>
<dbReference type="GO" id="GO:0005737">
    <property type="term" value="C:cytoplasm"/>
    <property type="evidence" value="ECO:0007669"/>
    <property type="project" value="UniProtKB-SubCell"/>
</dbReference>
<dbReference type="InterPro" id="IPR002939">
    <property type="entry name" value="DnaJ_C"/>
</dbReference>
<feature type="binding site" evidence="8">
    <location>
        <position position="149"/>
    </location>
    <ligand>
        <name>Zn(2+)</name>
        <dbReference type="ChEBI" id="CHEBI:29105"/>
        <label>1</label>
    </ligand>
</feature>
<keyword evidence="1 8" id="KW-0479">Metal-binding</keyword>
<evidence type="ECO:0000256" key="3">
    <source>
        <dbReference type="ARBA" id="ARBA00022771"/>
    </source>
</evidence>
<evidence type="ECO:0000256" key="6">
    <source>
        <dbReference type="ARBA" id="ARBA00061004"/>
    </source>
</evidence>
<dbReference type="Proteomes" id="UP000273154">
    <property type="component" value="Chromosome"/>
</dbReference>
<dbReference type="AlphaFoldDB" id="A0A3G9JXL3"/>
<keyword evidence="13" id="KW-1185">Reference proteome</keyword>
<organism evidence="12 13">
    <name type="scientific">Parolsenella catena</name>
    <dbReference type="NCBI Taxonomy" id="2003188"/>
    <lineage>
        <taxon>Bacteria</taxon>
        <taxon>Bacillati</taxon>
        <taxon>Actinomycetota</taxon>
        <taxon>Coriobacteriia</taxon>
        <taxon>Coriobacteriales</taxon>
        <taxon>Atopobiaceae</taxon>
        <taxon>Parolsenella</taxon>
    </lineage>
</organism>
<dbReference type="SUPFAM" id="SSF46565">
    <property type="entry name" value="Chaperone J-domain"/>
    <property type="match status" value="1"/>
</dbReference>
<evidence type="ECO:0000256" key="5">
    <source>
        <dbReference type="ARBA" id="ARBA00023186"/>
    </source>
</evidence>
<dbReference type="InterPro" id="IPR036410">
    <property type="entry name" value="HSP_DnaJ_Cys-rich_dom_sf"/>
</dbReference>
<gene>
    <name evidence="12" type="primary">dnaJ_3</name>
    <name evidence="8" type="synonym">dnaJ</name>
    <name evidence="12" type="ORF">Pcatena_07550</name>
</gene>
<keyword evidence="3 8" id="KW-0863">Zinc-finger</keyword>
<dbReference type="GO" id="GO:0005524">
    <property type="term" value="F:ATP binding"/>
    <property type="evidence" value="ECO:0007669"/>
    <property type="project" value="InterPro"/>
</dbReference>
<evidence type="ECO:0000256" key="1">
    <source>
        <dbReference type="ARBA" id="ARBA00022723"/>
    </source>
</evidence>
<comment type="function">
    <text evidence="8">Participates actively in the response to hyperosmotic and heat shock by preventing the aggregation of stress-denatured proteins and by disaggregating proteins, also in an autonomous, DnaK-independent fashion. Unfolded proteins bind initially to DnaJ; upon interaction with the DnaJ-bound protein, DnaK hydrolyzes its bound ATP, resulting in the formation of a stable complex. GrpE releases ADP from DnaK; ATP binding to DnaK triggers the release of the substrate protein, thus completing the reaction cycle. Several rounds of ATP-dependent interactions between DnaJ, DnaK and GrpE are required for fully efficient folding. Also involved, together with DnaK and GrpE, in the DNA replication of plasmids through activation of initiation proteins.</text>
</comment>
<feature type="repeat" description="CXXCXGXG motif" evidence="8">
    <location>
        <begin position="189"/>
        <end position="196"/>
    </location>
</feature>
<reference evidence="13" key="1">
    <citation type="submission" date="2018-11" db="EMBL/GenBank/DDBJ databases">
        <title>Comparative genomics of Parolsenella catena and Libanicoccus massiliensis: Reclassification of Libanicoccus massiliensis as Parolsenella massiliensis comb. nov.</title>
        <authorList>
            <person name="Sakamoto M."/>
            <person name="Ikeyama N."/>
            <person name="Murakami T."/>
            <person name="Mori H."/>
            <person name="Yuki M."/>
            <person name="Ohkuma M."/>
        </authorList>
    </citation>
    <scope>NUCLEOTIDE SEQUENCE [LARGE SCALE GENOMIC DNA]</scope>
    <source>
        <strain evidence="13">JCM 31932</strain>
    </source>
</reference>
<feature type="binding site" evidence="8">
    <location>
        <position position="192"/>
    </location>
    <ligand>
        <name>Zn(2+)</name>
        <dbReference type="ChEBI" id="CHEBI:29105"/>
        <label>2</label>
    </ligand>
</feature>
<dbReference type="Pfam" id="PF00684">
    <property type="entry name" value="DnaJ_CXXCXGXG"/>
    <property type="match status" value="1"/>
</dbReference>
<feature type="zinc finger region" description="CR-type" evidence="9">
    <location>
        <begin position="133"/>
        <end position="215"/>
    </location>
</feature>
<dbReference type="Pfam" id="PF01556">
    <property type="entry name" value="DnaJ_C"/>
    <property type="match status" value="1"/>
</dbReference>
<dbReference type="OrthoDB" id="9779889at2"/>
<keyword evidence="8" id="KW-0963">Cytoplasm</keyword>
<evidence type="ECO:0000256" key="2">
    <source>
        <dbReference type="ARBA" id="ARBA00022737"/>
    </source>
</evidence>
<feature type="repeat" description="CXXCXGXG motif" evidence="8">
    <location>
        <begin position="163"/>
        <end position="170"/>
    </location>
</feature>
<feature type="binding site" evidence="8">
    <location>
        <position position="163"/>
    </location>
    <ligand>
        <name>Zn(2+)</name>
        <dbReference type="ChEBI" id="CHEBI:29105"/>
        <label>2</label>
    </ligand>
</feature>
<dbReference type="Pfam" id="PF00226">
    <property type="entry name" value="DnaJ"/>
    <property type="match status" value="1"/>
</dbReference>
<dbReference type="CDD" id="cd06257">
    <property type="entry name" value="DnaJ"/>
    <property type="match status" value="1"/>
</dbReference>
<feature type="domain" description="CR-type" evidence="11">
    <location>
        <begin position="133"/>
        <end position="215"/>
    </location>
</feature>
<comment type="subunit">
    <text evidence="8">Homodimer.</text>
</comment>
<dbReference type="GO" id="GO:0008270">
    <property type="term" value="F:zinc ion binding"/>
    <property type="evidence" value="ECO:0007669"/>
    <property type="project" value="UniProtKB-UniRule"/>
</dbReference>
<dbReference type="SUPFAM" id="SSF57938">
    <property type="entry name" value="DnaJ/Hsp40 cysteine-rich domain"/>
    <property type="match status" value="1"/>
</dbReference>
<dbReference type="RefSeq" id="WP_126421759.1">
    <property type="nucleotide sequence ID" value="NZ_AP019367.1"/>
</dbReference>
<feature type="binding site" evidence="8">
    <location>
        <position position="206"/>
    </location>
    <ligand>
        <name>Zn(2+)</name>
        <dbReference type="ChEBI" id="CHEBI:29105"/>
        <label>1</label>
    </ligand>
</feature>
<protein>
    <recommendedName>
        <fullName evidence="7 8">Chaperone protein DnaJ</fullName>
    </recommendedName>
</protein>
<dbReference type="SMART" id="SM00271">
    <property type="entry name" value="DnaJ"/>
    <property type="match status" value="1"/>
</dbReference>
<evidence type="ECO:0000256" key="7">
    <source>
        <dbReference type="ARBA" id="ARBA00067609"/>
    </source>
</evidence>
<dbReference type="HAMAP" id="MF_01152">
    <property type="entry name" value="DnaJ"/>
    <property type="match status" value="1"/>
</dbReference>
<comment type="similarity">
    <text evidence="6 8">Belongs to the DnaJ family.</text>
</comment>
<evidence type="ECO:0000259" key="10">
    <source>
        <dbReference type="PROSITE" id="PS50076"/>
    </source>
</evidence>
<feature type="binding site" evidence="8">
    <location>
        <position position="166"/>
    </location>
    <ligand>
        <name>Zn(2+)</name>
        <dbReference type="ChEBI" id="CHEBI:29105"/>
        <label>2</label>
    </ligand>
</feature>
<dbReference type="InterPro" id="IPR001305">
    <property type="entry name" value="HSP_DnaJ_Cys-rich_dom"/>
</dbReference>
<dbReference type="Gene3D" id="6.20.20.10">
    <property type="match status" value="2"/>
</dbReference>
<comment type="cofactor">
    <cofactor evidence="8">
        <name>Zn(2+)</name>
        <dbReference type="ChEBI" id="CHEBI:29105"/>
    </cofactor>
    <text evidence="8">Binds 2 Zn(2+) ions per monomer.</text>
</comment>
<keyword evidence="2 8" id="KW-0677">Repeat</keyword>
<proteinExistence type="inferred from homology"/>
<dbReference type="FunFam" id="2.10.230.10:FF:000002">
    <property type="entry name" value="Molecular chaperone DnaJ"/>
    <property type="match status" value="1"/>
</dbReference>
<keyword evidence="4 8" id="KW-0862">Zinc</keyword>
<dbReference type="PROSITE" id="PS00636">
    <property type="entry name" value="DNAJ_1"/>
    <property type="match status" value="1"/>
</dbReference>